<organism evidence="1 2">
    <name type="scientific">Marasmius crinis-equi</name>
    <dbReference type="NCBI Taxonomy" id="585013"/>
    <lineage>
        <taxon>Eukaryota</taxon>
        <taxon>Fungi</taxon>
        <taxon>Dikarya</taxon>
        <taxon>Basidiomycota</taxon>
        <taxon>Agaricomycotina</taxon>
        <taxon>Agaricomycetes</taxon>
        <taxon>Agaricomycetidae</taxon>
        <taxon>Agaricales</taxon>
        <taxon>Marasmiineae</taxon>
        <taxon>Marasmiaceae</taxon>
        <taxon>Marasmius</taxon>
    </lineage>
</organism>
<protein>
    <recommendedName>
        <fullName evidence="3">AMP-dependent synthetase/ligase domain-containing protein</fullName>
    </recommendedName>
</protein>
<dbReference type="SUPFAM" id="SSF56801">
    <property type="entry name" value="Acetyl-CoA synthetase-like"/>
    <property type="match status" value="1"/>
</dbReference>
<reference evidence="1 2" key="1">
    <citation type="submission" date="2024-02" db="EMBL/GenBank/DDBJ databases">
        <title>A draft genome for the cacao thread blight pathogen Marasmius crinis-equi.</title>
        <authorList>
            <person name="Cohen S.P."/>
            <person name="Baruah I.K."/>
            <person name="Amoako-Attah I."/>
            <person name="Bukari Y."/>
            <person name="Meinhardt L.W."/>
            <person name="Bailey B.A."/>
        </authorList>
    </citation>
    <scope>NUCLEOTIDE SEQUENCE [LARGE SCALE GENOMIC DNA]</scope>
    <source>
        <strain evidence="1 2">GH-76</strain>
    </source>
</reference>
<comment type="caution">
    <text evidence="1">The sequence shown here is derived from an EMBL/GenBank/DDBJ whole genome shotgun (WGS) entry which is preliminary data.</text>
</comment>
<dbReference type="Proteomes" id="UP001465976">
    <property type="component" value="Unassembled WGS sequence"/>
</dbReference>
<keyword evidence="2" id="KW-1185">Reference proteome</keyword>
<accession>A0ABR3EVA8</accession>
<feature type="non-terminal residue" evidence="1">
    <location>
        <position position="339"/>
    </location>
</feature>
<dbReference type="Gene3D" id="3.40.50.12780">
    <property type="entry name" value="N-terminal domain of ligase-like"/>
    <property type="match status" value="1"/>
</dbReference>
<sequence>MTYLQTTTSALSLAASKWPYAPAFKRPVLNAHKVVIGYETVTYQEFFEDVSRYAVFWSEKLAQEDVNPGDVVSLCFTGATEAYLETYSVPGTTYLDLLHVYAILKAGFILHCFSVLPGSADAMRIMIIEAGAKAFVCDEDYLNKAFASVLDFGDITVFKACKIRSPEVGDTNTATIAITPPAPEPEAIYFILHSSGSTEGLPKLIPWTYRQIDALIRDTKLSSESEPECWGWFNEIKAAVGLAGVQQIAMYSNHISSFIKEAKSGENREIMSCLAGLRAVNLVGGTISEVDLEYLKKERVNLITNYGLTETGGLLRSKGLRLAADEPDYLEEIPSANMR</sequence>
<evidence type="ECO:0008006" key="3">
    <source>
        <dbReference type="Google" id="ProtNLM"/>
    </source>
</evidence>
<dbReference type="InterPro" id="IPR042099">
    <property type="entry name" value="ANL_N_sf"/>
</dbReference>
<name>A0ABR3EVA8_9AGAR</name>
<evidence type="ECO:0000313" key="1">
    <source>
        <dbReference type="EMBL" id="KAL0566740.1"/>
    </source>
</evidence>
<evidence type="ECO:0000313" key="2">
    <source>
        <dbReference type="Proteomes" id="UP001465976"/>
    </source>
</evidence>
<gene>
    <name evidence="1" type="ORF">V5O48_015266</name>
</gene>
<proteinExistence type="predicted"/>
<dbReference type="EMBL" id="JBAHYK010001793">
    <property type="protein sequence ID" value="KAL0566740.1"/>
    <property type="molecule type" value="Genomic_DNA"/>
</dbReference>